<dbReference type="SUPFAM" id="SSF51735">
    <property type="entry name" value="NAD(P)-binding Rossmann-fold domains"/>
    <property type="match status" value="1"/>
</dbReference>
<dbReference type="InterPro" id="IPR029752">
    <property type="entry name" value="D-isomer_DH_CS1"/>
</dbReference>
<dbReference type="PANTHER" id="PTHR43761">
    <property type="entry name" value="D-ISOMER SPECIFIC 2-HYDROXYACID DEHYDROGENASE FAMILY PROTEIN (AFU_ORTHOLOGUE AFUA_1G13630)"/>
    <property type="match status" value="1"/>
</dbReference>
<feature type="domain" description="D-isomer specific 2-hydroxyacid dehydrogenase catalytic" evidence="5">
    <location>
        <begin position="36"/>
        <end position="321"/>
    </location>
</feature>
<dbReference type="InterPro" id="IPR043322">
    <property type="entry name" value="CtBP"/>
</dbReference>
<evidence type="ECO:0000256" key="4">
    <source>
        <dbReference type="RuleBase" id="RU003719"/>
    </source>
</evidence>
<evidence type="ECO:0000313" key="8">
    <source>
        <dbReference type="Proteomes" id="UP000199820"/>
    </source>
</evidence>
<accession>A0A1I0H9I2</accession>
<proteinExistence type="inferred from homology"/>
<evidence type="ECO:0000256" key="1">
    <source>
        <dbReference type="ARBA" id="ARBA00005854"/>
    </source>
</evidence>
<dbReference type="AlphaFoldDB" id="A0A1I0H9I2"/>
<sequence>MEQNPKIIIVDCDHDKVDTEKAVFDKAGEDFRWLHCLNEEEVIRECQGAVCFLNQYCRMNAKVFEAIPTLKFIVRYGVGVDNVNLEDATKYGVQVCNVPDYGMNEVADQALTLMLGVVRKAWMLAERTRKGEWNYADAIPVHRLSEMTVGIVGTGRIGREFAERVHALKCTILAYDPQYAASGAEKLPYITYVDTMDELLAQSDIVSLHCSLDETNCHMMNREAFAKMKDGSYLVNVSRGGLVDEEALDEALTSGKIAGAGLDVFNREPIEKDNPLFRHENVLITPHEAWYSEEAALELKRKCAEEAVRFLKGEPVKYPVNHIDRA</sequence>
<dbReference type="RefSeq" id="WP_074650145.1">
    <property type="nucleotide sequence ID" value="NZ_FOIL01000046.1"/>
</dbReference>
<dbReference type="PROSITE" id="PS00671">
    <property type="entry name" value="D_2_HYDROXYACID_DH_3"/>
    <property type="match status" value="1"/>
</dbReference>
<gene>
    <name evidence="7" type="ORF">SAMN04487771_104617</name>
</gene>
<keyword evidence="3" id="KW-0520">NAD</keyword>
<dbReference type="Pfam" id="PF00389">
    <property type="entry name" value="2-Hacid_dh"/>
    <property type="match status" value="1"/>
</dbReference>
<dbReference type="InterPro" id="IPR006139">
    <property type="entry name" value="D-isomer_2_OHA_DH_cat_dom"/>
</dbReference>
<reference evidence="7 8" key="1">
    <citation type="submission" date="2016-10" db="EMBL/GenBank/DDBJ databases">
        <authorList>
            <person name="de Groot N.N."/>
        </authorList>
    </citation>
    <scope>NUCLEOTIDE SEQUENCE [LARGE SCALE GENOMIC DNA]</scope>
    <source>
        <strain evidence="7 8">KH1P1</strain>
    </source>
</reference>
<dbReference type="InterPro" id="IPR006140">
    <property type="entry name" value="D-isomer_DH_NAD-bd"/>
</dbReference>
<dbReference type="SUPFAM" id="SSF52283">
    <property type="entry name" value="Formate/glycerate dehydrogenase catalytic domain-like"/>
    <property type="match status" value="1"/>
</dbReference>
<dbReference type="Proteomes" id="UP000199820">
    <property type="component" value="Unassembled WGS sequence"/>
</dbReference>
<dbReference type="PROSITE" id="PS00065">
    <property type="entry name" value="D_2_HYDROXYACID_DH_1"/>
    <property type="match status" value="1"/>
</dbReference>
<evidence type="ECO:0000313" key="7">
    <source>
        <dbReference type="EMBL" id="SET80385.1"/>
    </source>
</evidence>
<dbReference type="Pfam" id="PF02826">
    <property type="entry name" value="2-Hacid_dh_C"/>
    <property type="match status" value="1"/>
</dbReference>
<dbReference type="Gene3D" id="3.40.50.720">
    <property type="entry name" value="NAD(P)-binding Rossmann-like Domain"/>
    <property type="match status" value="2"/>
</dbReference>
<dbReference type="PANTHER" id="PTHR43761:SF1">
    <property type="entry name" value="D-ISOMER SPECIFIC 2-HYDROXYACID DEHYDROGENASE CATALYTIC DOMAIN-CONTAINING PROTEIN-RELATED"/>
    <property type="match status" value="1"/>
</dbReference>
<dbReference type="EMBL" id="FOIL01000046">
    <property type="protein sequence ID" value="SET80385.1"/>
    <property type="molecule type" value="Genomic_DNA"/>
</dbReference>
<evidence type="ECO:0000259" key="6">
    <source>
        <dbReference type="Pfam" id="PF02826"/>
    </source>
</evidence>
<dbReference type="STRING" id="1526.SAMN02910262_01377"/>
<dbReference type="InterPro" id="IPR036291">
    <property type="entry name" value="NAD(P)-bd_dom_sf"/>
</dbReference>
<dbReference type="eggNOG" id="COG0111">
    <property type="taxonomic scope" value="Bacteria"/>
</dbReference>
<feature type="domain" description="D-isomer specific 2-hydroxyacid dehydrogenase NAD-binding" evidence="6">
    <location>
        <begin position="111"/>
        <end position="288"/>
    </location>
</feature>
<dbReference type="OrthoDB" id="9805416at2"/>
<dbReference type="GO" id="GO:0003714">
    <property type="term" value="F:transcription corepressor activity"/>
    <property type="evidence" value="ECO:0007669"/>
    <property type="project" value="InterPro"/>
</dbReference>
<evidence type="ECO:0000256" key="2">
    <source>
        <dbReference type="ARBA" id="ARBA00023002"/>
    </source>
</evidence>
<protein>
    <submittedName>
        <fullName evidence="7">D-3-phosphoglycerate dehydrogenase</fullName>
    </submittedName>
</protein>
<keyword evidence="8" id="KW-1185">Reference proteome</keyword>
<organism evidence="7 8">
    <name type="scientific">[Clostridium] aminophilum</name>
    <dbReference type="NCBI Taxonomy" id="1526"/>
    <lineage>
        <taxon>Bacteria</taxon>
        <taxon>Bacillati</taxon>
        <taxon>Bacillota</taxon>
        <taxon>Clostridia</taxon>
        <taxon>Lachnospirales</taxon>
        <taxon>Lachnospiraceae</taxon>
    </lineage>
</organism>
<dbReference type="InterPro" id="IPR050418">
    <property type="entry name" value="D-iso_2-hydroxyacid_DH_PdxB"/>
</dbReference>
<comment type="similarity">
    <text evidence="1 4">Belongs to the D-isomer specific 2-hydroxyacid dehydrogenase family.</text>
</comment>
<keyword evidence="2 4" id="KW-0560">Oxidoreductase</keyword>
<evidence type="ECO:0000259" key="5">
    <source>
        <dbReference type="Pfam" id="PF00389"/>
    </source>
</evidence>
<dbReference type="GO" id="GO:0016616">
    <property type="term" value="F:oxidoreductase activity, acting on the CH-OH group of donors, NAD or NADP as acceptor"/>
    <property type="evidence" value="ECO:0007669"/>
    <property type="project" value="InterPro"/>
</dbReference>
<dbReference type="InterPro" id="IPR029753">
    <property type="entry name" value="D-isomer_DH_CS"/>
</dbReference>
<dbReference type="GO" id="GO:0051287">
    <property type="term" value="F:NAD binding"/>
    <property type="evidence" value="ECO:0007669"/>
    <property type="project" value="InterPro"/>
</dbReference>
<evidence type="ECO:0000256" key="3">
    <source>
        <dbReference type="ARBA" id="ARBA00023027"/>
    </source>
</evidence>
<dbReference type="CDD" id="cd05299">
    <property type="entry name" value="CtBP_dh"/>
    <property type="match status" value="1"/>
</dbReference>
<name>A0A1I0H9I2_9FIRM</name>
<dbReference type="FunFam" id="3.40.50.720:FF:000203">
    <property type="entry name" value="D-3-phosphoglycerate dehydrogenase (SerA)"/>
    <property type="match status" value="1"/>
</dbReference>